<organism evidence="2 6">
    <name type="scientific">Didymodactylos carnosus</name>
    <dbReference type="NCBI Taxonomy" id="1234261"/>
    <lineage>
        <taxon>Eukaryota</taxon>
        <taxon>Metazoa</taxon>
        <taxon>Spiralia</taxon>
        <taxon>Gnathifera</taxon>
        <taxon>Rotifera</taxon>
        <taxon>Eurotatoria</taxon>
        <taxon>Bdelloidea</taxon>
        <taxon>Philodinida</taxon>
        <taxon>Philodinidae</taxon>
        <taxon>Didymodactylos</taxon>
    </lineage>
</organism>
<evidence type="ECO:0000313" key="5">
    <source>
        <dbReference type="EMBL" id="CAF4165762.1"/>
    </source>
</evidence>
<accession>A0A815EVA3</accession>
<dbReference type="GO" id="GO:0003676">
    <property type="term" value="F:nucleic acid binding"/>
    <property type="evidence" value="ECO:0007669"/>
    <property type="project" value="InterPro"/>
</dbReference>
<dbReference type="Proteomes" id="UP000681722">
    <property type="component" value="Unassembled WGS sequence"/>
</dbReference>
<dbReference type="EMBL" id="CAJNOQ010013377">
    <property type="protein sequence ID" value="CAF1320507.1"/>
    <property type="molecule type" value="Genomic_DNA"/>
</dbReference>
<gene>
    <name evidence="2" type="ORF">GPM918_LOCUS29449</name>
    <name evidence="3" type="ORF">OVA965_LOCUS30418</name>
    <name evidence="5" type="ORF">SRO942_LOCUS30030</name>
    <name evidence="4" type="ORF">TMI583_LOCUS31217</name>
</gene>
<evidence type="ECO:0000313" key="3">
    <source>
        <dbReference type="EMBL" id="CAF1342700.1"/>
    </source>
</evidence>
<dbReference type="Proteomes" id="UP000663829">
    <property type="component" value="Unassembled WGS sequence"/>
</dbReference>
<dbReference type="InterPro" id="IPR001584">
    <property type="entry name" value="Integrase_cat-core"/>
</dbReference>
<evidence type="ECO:0000313" key="2">
    <source>
        <dbReference type="EMBL" id="CAF1320507.1"/>
    </source>
</evidence>
<dbReference type="SUPFAM" id="SSF53098">
    <property type="entry name" value="Ribonuclease H-like"/>
    <property type="match status" value="1"/>
</dbReference>
<evidence type="ECO:0000313" key="4">
    <source>
        <dbReference type="EMBL" id="CAF4153709.1"/>
    </source>
</evidence>
<dbReference type="Proteomes" id="UP000682733">
    <property type="component" value="Unassembled WGS sequence"/>
</dbReference>
<feature type="domain" description="Integrase catalytic" evidence="1">
    <location>
        <begin position="59"/>
        <end position="144"/>
    </location>
</feature>
<evidence type="ECO:0000313" key="6">
    <source>
        <dbReference type="Proteomes" id="UP000663829"/>
    </source>
</evidence>
<evidence type="ECO:0000259" key="1">
    <source>
        <dbReference type="PROSITE" id="PS50994"/>
    </source>
</evidence>
<dbReference type="Gene3D" id="3.30.420.10">
    <property type="entry name" value="Ribonuclease H-like superfamily/Ribonuclease H"/>
    <property type="match status" value="1"/>
</dbReference>
<reference evidence="2" key="1">
    <citation type="submission" date="2021-02" db="EMBL/GenBank/DDBJ databases">
        <authorList>
            <person name="Nowell W R."/>
        </authorList>
    </citation>
    <scope>NUCLEOTIDE SEQUENCE</scope>
</reference>
<name>A0A815EVA3_9BILA</name>
<dbReference type="OrthoDB" id="9906983at2759"/>
<dbReference type="GO" id="GO:0015074">
    <property type="term" value="P:DNA integration"/>
    <property type="evidence" value="ECO:0007669"/>
    <property type="project" value="InterPro"/>
</dbReference>
<dbReference type="EMBL" id="CAJNOK010022091">
    <property type="protein sequence ID" value="CAF1342700.1"/>
    <property type="molecule type" value="Genomic_DNA"/>
</dbReference>
<dbReference type="EMBL" id="CAJOBA010043716">
    <property type="protein sequence ID" value="CAF4153709.1"/>
    <property type="molecule type" value="Genomic_DNA"/>
</dbReference>
<proteinExistence type="predicted"/>
<dbReference type="InterPro" id="IPR036397">
    <property type="entry name" value="RNaseH_sf"/>
</dbReference>
<protein>
    <recommendedName>
        <fullName evidence="1">Integrase catalytic domain-containing protein</fullName>
    </recommendedName>
</protein>
<dbReference type="InterPro" id="IPR012337">
    <property type="entry name" value="RNaseH-like_sf"/>
</dbReference>
<keyword evidence="6" id="KW-1185">Reference proteome</keyword>
<dbReference type="AlphaFoldDB" id="A0A815EVA3"/>
<dbReference type="EMBL" id="CAJOBC010047378">
    <property type="protein sequence ID" value="CAF4165762.1"/>
    <property type="molecule type" value="Genomic_DNA"/>
</dbReference>
<dbReference type="Proteomes" id="UP000677228">
    <property type="component" value="Unassembled WGS sequence"/>
</dbReference>
<comment type="caution">
    <text evidence="2">The sequence shown here is derived from an EMBL/GenBank/DDBJ whole genome shotgun (WGS) entry which is preliminary data.</text>
</comment>
<dbReference type="PROSITE" id="PS50994">
    <property type="entry name" value="INTEGRASE"/>
    <property type="match status" value="1"/>
</dbReference>
<sequence>MEFTQLGSPSSPRSRMHQQYVLINDIVHKVVRSQDKTTLHLAYLPKSLISTAIKNYQNHLTAPHFGISRTWIRLFKPLSTSVNGNKYVLILTDHLTKYVETNAISQPPAQDATKFVVEQVILRHGTSTCILTDRGTHFTAELFQILHSAAELEPAVLLYGRKPTCLFQQCYGSITIPKTLDYAVQADRYLKQARQDAQTNNIICTTTTIS</sequence>